<keyword evidence="3" id="KW-0336">GPI-anchor</keyword>
<dbReference type="InterPro" id="IPR033121">
    <property type="entry name" value="PEPTIDASE_A1"/>
</dbReference>
<keyword evidence="6 11" id="KW-0064">Aspartyl protease</keyword>
<evidence type="ECO:0000256" key="1">
    <source>
        <dbReference type="ARBA" id="ARBA00004609"/>
    </source>
</evidence>
<feature type="active site" evidence="10">
    <location>
        <position position="274"/>
    </location>
</feature>
<keyword evidence="3" id="KW-0449">Lipoprotein</keyword>
<gene>
    <name evidence="13" type="ORF">A1O9_01686</name>
</gene>
<dbReference type="GO" id="GO:0004190">
    <property type="term" value="F:aspartic-type endopeptidase activity"/>
    <property type="evidence" value="ECO:0007669"/>
    <property type="project" value="UniProtKB-KW"/>
</dbReference>
<name>A0A072PWH0_9EURO</name>
<dbReference type="PROSITE" id="PS51767">
    <property type="entry name" value="PEPTIDASE_A1"/>
    <property type="match status" value="1"/>
</dbReference>
<reference evidence="13 14" key="1">
    <citation type="submission" date="2013-03" db="EMBL/GenBank/DDBJ databases">
        <title>The Genome Sequence of Exophiala aquamarina CBS 119918.</title>
        <authorList>
            <consortium name="The Broad Institute Genomics Platform"/>
            <person name="Cuomo C."/>
            <person name="de Hoog S."/>
            <person name="Gorbushina A."/>
            <person name="Walker B."/>
            <person name="Young S.K."/>
            <person name="Zeng Q."/>
            <person name="Gargeya S."/>
            <person name="Fitzgerald M."/>
            <person name="Haas B."/>
            <person name="Abouelleil A."/>
            <person name="Allen A.W."/>
            <person name="Alvarado L."/>
            <person name="Arachchi H.M."/>
            <person name="Berlin A.M."/>
            <person name="Chapman S.B."/>
            <person name="Gainer-Dewar J."/>
            <person name="Goldberg J."/>
            <person name="Griggs A."/>
            <person name="Gujja S."/>
            <person name="Hansen M."/>
            <person name="Howarth C."/>
            <person name="Imamovic A."/>
            <person name="Ireland A."/>
            <person name="Larimer J."/>
            <person name="McCowan C."/>
            <person name="Murphy C."/>
            <person name="Pearson M."/>
            <person name="Poon T.W."/>
            <person name="Priest M."/>
            <person name="Roberts A."/>
            <person name="Saif S."/>
            <person name="Shea T."/>
            <person name="Sisk P."/>
            <person name="Sykes S."/>
            <person name="Wortman J."/>
            <person name="Nusbaum C."/>
            <person name="Birren B."/>
        </authorList>
    </citation>
    <scope>NUCLEOTIDE SEQUENCE [LARGE SCALE GENOMIC DNA]</scope>
    <source>
        <strain evidence="13 14">CBS 119918</strain>
    </source>
</reference>
<dbReference type="EMBL" id="AMGV01000001">
    <property type="protein sequence ID" value="KEF63708.1"/>
    <property type="molecule type" value="Genomic_DNA"/>
</dbReference>
<dbReference type="GO" id="GO:0005886">
    <property type="term" value="C:plasma membrane"/>
    <property type="evidence" value="ECO:0007669"/>
    <property type="project" value="UniProtKB-SubCell"/>
</dbReference>
<keyword evidence="14" id="KW-1185">Reference proteome</keyword>
<accession>A0A072PWH0</accession>
<evidence type="ECO:0000313" key="14">
    <source>
        <dbReference type="Proteomes" id="UP000027920"/>
    </source>
</evidence>
<dbReference type="PROSITE" id="PS00141">
    <property type="entry name" value="ASP_PROTEASE"/>
    <property type="match status" value="1"/>
</dbReference>
<dbReference type="GO" id="GO:0098552">
    <property type="term" value="C:side of membrane"/>
    <property type="evidence" value="ECO:0007669"/>
    <property type="project" value="UniProtKB-KW"/>
</dbReference>
<dbReference type="InterPro" id="IPR001461">
    <property type="entry name" value="Aspartic_peptidase_A1"/>
</dbReference>
<keyword evidence="5" id="KW-0732">Signal</keyword>
<dbReference type="InterPro" id="IPR033876">
    <property type="entry name" value="SAP-like"/>
</dbReference>
<comment type="subcellular location">
    <subcellularLocation>
        <location evidence="1">Cell membrane</location>
        <topology evidence="1">Lipid-anchor</topology>
        <topology evidence="1">GPI-anchor</topology>
    </subcellularLocation>
</comment>
<dbReference type="Proteomes" id="UP000027920">
    <property type="component" value="Unassembled WGS sequence"/>
</dbReference>
<dbReference type="HOGENOM" id="CLU_013253_9_3_1"/>
<evidence type="ECO:0000259" key="12">
    <source>
        <dbReference type="PROSITE" id="PS51767"/>
    </source>
</evidence>
<dbReference type="VEuPathDB" id="FungiDB:A1O9_01686"/>
<dbReference type="GeneID" id="25276632"/>
<evidence type="ECO:0000256" key="6">
    <source>
        <dbReference type="ARBA" id="ARBA00022750"/>
    </source>
</evidence>
<dbReference type="Gene3D" id="2.40.70.10">
    <property type="entry name" value="Acid Proteases"/>
    <property type="match status" value="2"/>
</dbReference>
<dbReference type="InterPro" id="IPR001969">
    <property type="entry name" value="Aspartic_peptidase_AS"/>
</dbReference>
<protein>
    <recommendedName>
        <fullName evidence="9">Probable aspartic-type endopeptidase OPSB</fullName>
    </recommendedName>
    <alternativeName>
        <fullName evidence="8">Probable aspartic-type endopeptidase opsB</fullName>
    </alternativeName>
</protein>
<keyword evidence="7 11" id="KW-0378">Hydrolase</keyword>
<evidence type="ECO:0000256" key="11">
    <source>
        <dbReference type="RuleBase" id="RU000454"/>
    </source>
</evidence>
<evidence type="ECO:0000256" key="7">
    <source>
        <dbReference type="ARBA" id="ARBA00022801"/>
    </source>
</evidence>
<keyword evidence="3" id="KW-0325">Glycoprotein</keyword>
<dbReference type="RefSeq" id="XP_013266298.1">
    <property type="nucleotide sequence ID" value="XM_013410844.1"/>
</dbReference>
<dbReference type="Pfam" id="PF00026">
    <property type="entry name" value="Asp"/>
    <property type="match status" value="1"/>
</dbReference>
<dbReference type="PANTHER" id="PTHR47966">
    <property type="entry name" value="BETA-SITE APP-CLEAVING ENZYME, ISOFORM A-RELATED"/>
    <property type="match status" value="1"/>
</dbReference>
<dbReference type="PRINTS" id="PR00792">
    <property type="entry name" value="PEPSIN"/>
</dbReference>
<keyword evidence="3" id="KW-0472">Membrane</keyword>
<dbReference type="OrthoDB" id="771136at2759"/>
<organism evidence="13 14">
    <name type="scientific">Exophiala aquamarina CBS 119918</name>
    <dbReference type="NCBI Taxonomy" id="1182545"/>
    <lineage>
        <taxon>Eukaryota</taxon>
        <taxon>Fungi</taxon>
        <taxon>Dikarya</taxon>
        <taxon>Ascomycota</taxon>
        <taxon>Pezizomycotina</taxon>
        <taxon>Eurotiomycetes</taxon>
        <taxon>Chaetothyriomycetidae</taxon>
        <taxon>Chaetothyriales</taxon>
        <taxon>Herpotrichiellaceae</taxon>
        <taxon>Exophiala</taxon>
    </lineage>
</organism>
<evidence type="ECO:0000256" key="2">
    <source>
        <dbReference type="ARBA" id="ARBA00007447"/>
    </source>
</evidence>
<evidence type="ECO:0000256" key="4">
    <source>
        <dbReference type="ARBA" id="ARBA00022670"/>
    </source>
</evidence>
<evidence type="ECO:0000256" key="8">
    <source>
        <dbReference type="ARBA" id="ARBA00067536"/>
    </source>
</evidence>
<dbReference type="CDD" id="cd05474">
    <property type="entry name" value="SAP_like"/>
    <property type="match status" value="1"/>
</dbReference>
<dbReference type="InterPro" id="IPR021109">
    <property type="entry name" value="Peptidase_aspartic_dom_sf"/>
</dbReference>
<comment type="caution">
    <text evidence="13">The sequence shown here is derived from an EMBL/GenBank/DDBJ whole genome shotgun (WGS) entry which is preliminary data.</text>
</comment>
<dbReference type="FunFam" id="2.40.70.10:FF:000011">
    <property type="entry name" value="Aspartic protease"/>
    <property type="match status" value="1"/>
</dbReference>
<dbReference type="PANTHER" id="PTHR47966:SF65">
    <property type="entry name" value="ASPARTIC-TYPE ENDOPEPTIDASE"/>
    <property type="match status" value="1"/>
</dbReference>
<dbReference type="GO" id="GO:0006508">
    <property type="term" value="P:proteolysis"/>
    <property type="evidence" value="ECO:0007669"/>
    <property type="project" value="UniProtKB-KW"/>
</dbReference>
<comment type="similarity">
    <text evidence="2 11">Belongs to the peptidase A1 family.</text>
</comment>
<evidence type="ECO:0000256" key="10">
    <source>
        <dbReference type="PIRSR" id="PIRSR601461-1"/>
    </source>
</evidence>
<sequence>MAVVALTVSSVASIQVAVRSNPRVLSLPIEKRSVPDVLTRDRTRLRRRTGTVEAALDNELTLYYAKISLGTPKQSFRVQLDTGSSDLWVNEANSTYCESSEDVCEGGTYDRTSSSTYNFVNADFDVTYEDGSAASGIYATDTLYFGDVSLDSFQFGIGQTSTADNNVLGIGYMANEGEDRTIGSTYANLPQALVDVGKISTSAYSLWLNDLDANTGEILFGGVDQDKYLGELTTLPVLKSDGGYRELAVALTGISVYGANLSSSSSLPIGAVLDSGTTLSYLPDSLVEEIYSQMDATYSSSAGYAYVTCNGGTSGSNDTVDFTFSGKTIKVPFDELILGAATSSDGQPLSFENGEEACILGIAPLGSSSTSILGDTFLRSAYVVYDLTNNEISLAQTIFNATSSDIREITRNSDSVPGAVVVASAVTTIAVETGGTAMFNVATAVVSSATETSISVRLNLSLGNRVYTALIAIFASTVIMSI</sequence>
<dbReference type="STRING" id="1182545.A0A072PWH0"/>
<evidence type="ECO:0000313" key="13">
    <source>
        <dbReference type="EMBL" id="KEF63708.1"/>
    </source>
</evidence>
<feature type="active site" evidence="10">
    <location>
        <position position="81"/>
    </location>
</feature>
<evidence type="ECO:0000256" key="3">
    <source>
        <dbReference type="ARBA" id="ARBA00022622"/>
    </source>
</evidence>
<dbReference type="SUPFAM" id="SSF50630">
    <property type="entry name" value="Acid proteases"/>
    <property type="match status" value="1"/>
</dbReference>
<feature type="domain" description="Peptidase A1" evidence="12">
    <location>
        <begin position="63"/>
        <end position="395"/>
    </location>
</feature>
<evidence type="ECO:0000256" key="9">
    <source>
        <dbReference type="ARBA" id="ARBA00068059"/>
    </source>
</evidence>
<proteinExistence type="inferred from homology"/>
<evidence type="ECO:0000256" key="5">
    <source>
        <dbReference type="ARBA" id="ARBA00022729"/>
    </source>
</evidence>
<keyword evidence="4 11" id="KW-0645">Protease</keyword>
<dbReference type="AlphaFoldDB" id="A0A072PWH0"/>